<dbReference type="GO" id="GO:0005737">
    <property type="term" value="C:cytoplasm"/>
    <property type="evidence" value="ECO:0007669"/>
    <property type="project" value="TreeGrafter"/>
</dbReference>
<dbReference type="GO" id="GO:0005634">
    <property type="term" value="C:nucleus"/>
    <property type="evidence" value="ECO:0007669"/>
    <property type="project" value="TreeGrafter"/>
</dbReference>
<feature type="region of interest" description="Disordered" evidence="3">
    <location>
        <begin position="202"/>
        <end position="229"/>
    </location>
</feature>
<evidence type="ECO:0000256" key="1">
    <source>
        <dbReference type="PROSITE-ProRule" id="PRU00285"/>
    </source>
</evidence>
<dbReference type="PROSITE" id="PS01031">
    <property type="entry name" value="SHSP"/>
    <property type="match status" value="2"/>
</dbReference>
<dbReference type="GO" id="GO:0051082">
    <property type="term" value="F:unfolded protein binding"/>
    <property type="evidence" value="ECO:0007669"/>
    <property type="project" value="TreeGrafter"/>
</dbReference>
<dbReference type="Proteomes" id="UP000283509">
    <property type="component" value="Unassembled WGS sequence"/>
</dbReference>
<dbReference type="EMBL" id="QCYY01003730">
    <property type="protein sequence ID" value="ROT62309.1"/>
    <property type="molecule type" value="Genomic_DNA"/>
</dbReference>
<dbReference type="GO" id="GO:0009408">
    <property type="term" value="P:response to heat"/>
    <property type="evidence" value="ECO:0007669"/>
    <property type="project" value="TreeGrafter"/>
</dbReference>
<dbReference type="Pfam" id="PF00011">
    <property type="entry name" value="HSP20"/>
    <property type="match status" value="2"/>
</dbReference>
<reference evidence="5 6" key="1">
    <citation type="submission" date="2018-04" db="EMBL/GenBank/DDBJ databases">
        <authorList>
            <person name="Zhang X."/>
            <person name="Yuan J."/>
            <person name="Li F."/>
            <person name="Xiang J."/>
        </authorList>
    </citation>
    <scope>NUCLEOTIDE SEQUENCE [LARGE SCALE GENOMIC DNA]</scope>
    <source>
        <tissue evidence="5">Muscle</tissue>
    </source>
</reference>
<dbReference type="GO" id="GO:0042026">
    <property type="term" value="P:protein refolding"/>
    <property type="evidence" value="ECO:0007669"/>
    <property type="project" value="TreeGrafter"/>
</dbReference>
<feature type="compositionally biased region" description="Polar residues" evidence="3">
    <location>
        <begin position="202"/>
        <end position="213"/>
    </location>
</feature>
<protein>
    <submittedName>
        <fullName evidence="5">Heat shock protein 21</fullName>
    </submittedName>
</protein>
<comment type="similarity">
    <text evidence="1 2">Belongs to the small heat shock protein (HSP20) family.</text>
</comment>
<dbReference type="InterPro" id="IPR001436">
    <property type="entry name" value="Alpha-crystallin/sHSP_animal"/>
</dbReference>
<evidence type="ECO:0000313" key="6">
    <source>
        <dbReference type="Proteomes" id="UP000283509"/>
    </source>
</evidence>
<feature type="domain" description="SHSP" evidence="4">
    <location>
        <begin position="306"/>
        <end position="397"/>
    </location>
</feature>
<name>A0A423SDN0_PENVA</name>
<keyword evidence="6" id="KW-1185">Reference proteome</keyword>
<dbReference type="OrthoDB" id="1431247at2759"/>
<dbReference type="InterPro" id="IPR002068">
    <property type="entry name" value="A-crystallin/Hsp20_dom"/>
</dbReference>
<keyword evidence="5" id="KW-0346">Stress response</keyword>
<evidence type="ECO:0000256" key="2">
    <source>
        <dbReference type="RuleBase" id="RU003616"/>
    </source>
</evidence>
<dbReference type="SUPFAM" id="SSF49764">
    <property type="entry name" value="HSP20-like chaperones"/>
    <property type="match status" value="1"/>
</dbReference>
<accession>A0A423SDN0</accession>
<dbReference type="AlphaFoldDB" id="A0A423SDN0"/>
<organism evidence="5 6">
    <name type="scientific">Penaeus vannamei</name>
    <name type="common">Whiteleg shrimp</name>
    <name type="synonym">Litopenaeus vannamei</name>
    <dbReference type="NCBI Taxonomy" id="6689"/>
    <lineage>
        <taxon>Eukaryota</taxon>
        <taxon>Metazoa</taxon>
        <taxon>Ecdysozoa</taxon>
        <taxon>Arthropoda</taxon>
        <taxon>Crustacea</taxon>
        <taxon>Multicrustacea</taxon>
        <taxon>Malacostraca</taxon>
        <taxon>Eumalacostraca</taxon>
        <taxon>Eucarida</taxon>
        <taxon>Decapoda</taxon>
        <taxon>Dendrobranchiata</taxon>
        <taxon>Penaeoidea</taxon>
        <taxon>Penaeidae</taxon>
        <taxon>Penaeus</taxon>
    </lineage>
</organism>
<evidence type="ECO:0000313" key="5">
    <source>
        <dbReference type="EMBL" id="ROT62309.1"/>
    </source>
</evidence>
<evidence type="ECO:0000256" key="3">
    <source>
        <dbReference type="SAM" id="MobiDB-lite"/>
    </source>
</evidence>
<comment type="caution">
    <text evidence="5">The sequence shown here is derived from an EMBL/GenBank/DDBJ whole genome shotgun (WGS) entry which is preliminary data.</text>
</comment>
<reference evidence="5 6" key="2">
    <citation type="submission" date="2019-01" db="EMBL/GenBank/DDBJ databases">
        <title>The decoding of complex shrimp genome reveals the adaptation for benthos swimmer, frequently molting mechanism and breeding impact on genome.</title>
        <authorList>
            <person name="Sun Y."/>
            <person name="Gao Y."/>
            <person name="Yu Y."/>
        </authorList>
    </citation>
    <scope>NUCLEOTIDE SEQUENCE [LARGE SCALE GENOMIC DNA]</scope>
    <source>
        <tissue evidence="5">Muscle</tissue>
    </source>
</reference>
<gene>
    <name evidence="5" type="ORF">C7M84_019854</name>
</gene>
<feature type="region of interest" description="Disordered" evidence="3">
    <location>
        <begin position="1"/>
        <end position="31"/>
    </location>
</feature>
<proteinExistence type="inferred from homology"/>
<dbReference type="PANTHER" id="PTHR45640:SF26">
    <property type="entry name" value="RE23625P"/>
    <property type="match status" value="1"/>
</dbReference>
<sequence length="397" mass="44583">MAPIQMEKSYDVTVSSTPAEKCSRQARSSSRAWEEASSKTRFFSDTHKDFDSSVREVLARWSGDDFQAKDFRREDIMDRYRQLRSLNLKEENQAVTVTSDNTCHKIVLDVHDFLEGDVRVKVLDEEELLVEGHVERKEEGSLSVSSHSFRRYFSLPRHTDMAAITSVLSTDGILTITAPKMKSETTKENIITQTSTLNNCEKVSQTRTQMASNDESETTQSSLSTDLEHSSSARKETCSCHFGPKEQLIPRLHRGSRDTLLPITRRGDFFQDSFFSGIHRNFDASIRKVLNGWNDADLQLADFWDETTSTAATDWAATDSCDRGTCGIVLDMHDFVDGDVMKLMGEKELLVEALSAGSSRTFQTQFSLPESTDMTSITLVMSSDGILTITATKKVLS</sequence>
<evidence type="ECO:0000259" key="4">
    <source>
        <dbReference type="PROSITE" id="PS01031"/>
    </source>
</evidence>
<feature type="domain" description="SHSP" evidence="4">
    <location>
        <begin position="86"/>
        <end position="195"/>
    </location>
</feature>
<dbReference type="CDD" id="cd06526">
    <property type="entry name" value="metazoan_ACD"/>
    <property type="match status" value="1"/>
</dbReference>
<dbReference type="Gene3D" id="2.60.40.790">
    <property type="match status" value="2"/>
</dbReference>
<dbReference type="PANTHER" id="PTHR45640">
    <property type="entry name" value="HEAT SHOCK PROTEIN HSP-12.2-RELATED"/>
    <property type="match status" value="1"/>
</dbReference>
<dbReference type="InterPro" id="IPR008978">
    <property type="entry name" value="HSP20-like_chaperone"/>
</dbReference>